<keyword evidence="9" id="KW-0231">Viral genome packaging</keyword>
<keyword evidence="4" id="KW-1162">Viral penetration into host cytoplasm</keyword>
<evidence type="ECO:0000256" key="3">
    <source>
        <dbReference type="ARBA" id="ARBA00022470"/>
    </source>
</evidence>
<evidence type="ECO:0000256" key="10">
    <source>
        <dbReference type="ARBA" id="ARBA00023296"/>
    </source>
</evidence>
<dbReference type="Pfam" id="PF12236">
    <property type="entry name" value="Head-tail_con"/>
    <property type="match status" value="1"/>
</dbReference>
<dbReference type="InterPro" id="IPR020991">
    <property type="entry name" value="Connector_podovirus"/>
</dbReference>
<evidence type="ECO:0000256" key="1">
    <source>
        <dbReference type="ARBA" id="ARBA00003421"/>
    </source>
</evidence>
<keyword evidence="5" id="KW-1188">Viral release from host cell</keyword>
<evidence type="ECO:0000256" key="7">
    <source>
        <dbReference type="ARBA" id="ARBA00022950"/>
    </source>
</evidence>
<proteinExistence type="predicted"/>
<evidence type="ECO:0000256" key="8">
    <source>
        <dbReference type="ARBA" id="ARBA00023009"/>
    </source>
</evidence>
<keyword evidence="7" id="KW-0118">Viral capsid assembly</keyword>
<sequence length="294" mass="31864">MPYFFTCWHEGVTPYGTGPGDDALSDARQLDLMERHKLEGLAKLTRPPVQAPTSLRAPADLSPGAVNAVPEQVLITPILDLSPYARAFQFLQTELQTVAGRLENALMASIFASMPLEQRPRDMSATEFLERKREALQQLGPVMSAYEPNVLTPLLHRVAAMLDRAGLMPQPPRSLAGVPVFMKMSFTSPIANALRQNGAETTRALIQDVLALAQADPQVLDKVNLDQAVDELATGNGAPGGIIRADADVQAIRQQRAQTQAAQLEDAAAQQTVQTAEGMARTAKIVSDIERFAF</sequence>
<name>A0A8S5VIG6_9CAUD</name>
<keyword evidence="6" id="KW-0946">Virion</keyword>
<dbReference type="GO" id="GO:0099002">
    <property type="term" value="P:symbiont genome ejection through host cell envelope, short tail mechanism"/>
    <property type="evidence" value="ECO:0007669"/>
    <property type="project" value="UniProtKB-KW"/>
</dbReference>
<keyword evidence="3" id="KW-1244">Viral short tail ejection system</keyword>
<dbReference type="GO" id="GO:0044423">
    <property type="term" value="C:virion component"/>
    <property type="evidence" value="ECO:0007669"/>
    <property type="project" value="UniProtKB-KW"/>
</dbReference>
<evidence type="ECO:0000256" key="6">
    <source>
        <dbReference type="ARBA" id="ARBA00022844"/>
    </source>
</evidence>
<keyword evidence="10" id="KW-1160">Virus entry into host cell</keyword>
<comment type="subcellular location">
    <subcellularLocation>
        <location evidence="2">Virion</location>
    </subcellularLocation>
</comment>
<evidence type="ECO:0000256" key="5">
    <source>
        <dbReference type="ARBA" id="ARBA00022612"/>
    </source>
</evidence>
<evidence type="ECO:0000256" key="9">
    <source>
        <dbReference type="ARBA" id="ARBA00023219"/>
    </source>
</evidence>
<dbReference type="EMBL" id="BK016275">
    <property type="protein sequence ID" value="DAG06561.1"/>
    <property type="molecule type" value="Genomic_DNA"/>
</dbReference>
<organism evidence="11">
    <name type="scientific">Podoviridae sp. ctwfP5</name>
    <dbReference type="NCBI Taxonomy" id="2825286"/>
    <lineage>
        <taxon>Viruses</taxon>
        <taxon>Duplodnaviria</taxon>
        <taxon>Heunggongvirae</taxon>
        <taxon>Uroviricota</taxon>
        <taxon>Caudoviricetes</taxon>
    </lineage>
</organism>
<evidence type="ECO:0000256" key="4">
    <source>
        <dbReference type="ARBA" id="ARBA00022595"/>
    </source>
</evidence>
<comment type="function">
    <text evidence="1">Forms the portal vertex of the capsid. This portal plays critical roles in head assembly, genome packaging, neck/tail attachment, and genome ejection. The portal protein multimerizes as a single ring-shaped homododecamer arranged around a central channel.</text>
</comment>
<protein>
    <submittedName>
        <fullName evidence="11">Head to tail connecting protein</fullName>
    </submittedName>
</protein>
<keyword evidence="8" id="KW-1171">Viral genome ejection through host cell envelope</keyword>
<reference evidence="11" key="1">
    <citation type="journal article" date="2021" name="Proc. Natl. Acad. Sci. U.S.A.">
        <title>A Catalog of Tens of Thousands of Viruses from Human Metagenomes Reveals Hidden Associations with Chronic Diseases.</title>
        <authorList>
            <person name="Tisza M.J."/>
            <person name="Buck C.B."/>
        </authorList>
    </citation>
    <scope>NUCLEOTIDE SEQUENCE</scope>
    <source>
        <strain evidence="11">CtwfP5</strain>
    </source>
</reference>
<evidence type="ECO:0000313" key="11">
    <source>
        <dbReference type="EMBL" id="DAG06561.1"/>
    </source>
</evidence>
<accession>A0A8S5VIG6</accession>
<evidence type="ECO:0000256" key="2">
    <source>
        <dbReference type="ARBA" id="ARBA00004328"/>
    </source>
</evidence>